<feature type="region of interest" description="Disordered" evidence="1">
    <location>
        <begin position="77"/>
        <end position="124"/>
    </location>
</feature>
<keyword evidence="3" id="KW-1185">Reference proteome</keyword>
<feature type="compositionally biased region" description="Low complexity" evidence="1">
    <location>
        <begin position="12"/>
        <end position="23"/>
    </location>
</feature>
<evidence type="ECO:0000256" key="1">
    <source>
        <dbReference type="SAM" id="MobiDB-lite"/>
    </source>
</evidence>
<accession>A0ABQ9UA40</accession>
<feature type="compositionally biased region" description="Basic and acidic residues" evidence="1">
    <location>
        <begin position="115"/>
        <end position="124"/>
    </location>
</feature>
<dbReference type="Proteomes" id="UP001266305">
    <property type="component" value="Unassembled WGS sequence"/>
</dbReference>
<evidence type="ECO:0000313" key="2">
    <source>
        <dbReference type="EMBL" id="KAK2093918.1"/>
    </source>
</evidence>
<evidence type="ECO:0000313" key="3">
    <source>
        <dbReference type="Proteomes" id="UP001266305"/>
    </source>
</evidence>
<proteinExistence type="predicted"/>
<dbReference type="EMBL" id="JASSZA010000014">
    <property type="protein sequence ID" value="KAK2093918.1"/>
    <property type="molecule type" value="Genomic_DNA"/>
</dbReference>
<protein>
    <recommendedName>
        <fullName evidence="4">Dopamine receptor D4</fullName>
    </recommendedName>
</protein>
<feature type="non-terminal residue" evidence="2">
    <location>
        <position position="1"/>
    </location>
</feature>
<feature type="compositionally biased region" description="Pro residues" evidence="1">
    <location>
        <begin position="24"/>
        <end position="33"/>
    </location>
</feature>
<organism evidence="2 3">
    <name type="scientific">Saguinus oedipus</name>
    <name type="common">Cotton-top tamarin</name>
    <name type="synonym">Oedipomidas oedipus</name>
    <dbReference type="NCBI Taxonomy" id="9490"/>
    <lineage>
        <taxon>Eukaryota</taxon>
        <taxon>Metazoa</taxon>
        <taxon>Chordata</taxon>
        <taxon>Craniata</taxon>
        <taxon>Vertebrata</taxon>
        <taxon>Euteleostomi</taxon>
        <taxon>Mammalia</taxon>
        <taxon>Eutheria</taxon>
        <taxon>Euarchontoglires</taxon>
        <taxon>Primates</taxon>
        <taxon>Haplorrhini</taxon>
        <taxon>Platyrrhini</taxon>
        <taxon>Cebidae</taxon>
        <taxon>Callitrichinae</taxon>
        <taxon>Saguinus</taxon>
    </lineage>
</organism>
<feature type="region of interest" description="Disordered" evidence="1">
    <location>
        <begin position="1"/>
        <end position="36"/>
    </location>
</feature>
<comment type="caution">
    <text evidence="2">The sequence shown here is derived from an EMBL/GenBank/DDBJ whole genome shotgun (WGS) entry which is preliminary data.</text>
</comment>
<gene>
    <name evidence="2" type="ORF">P7K49_027656</name>
</gene>
<reference evidence="2 3" key="1">
    <citation type="submission" date="2023-05" db="EMBL/GenBank/DDBJ databases">
        <title>B98-5 Cell Line De Novo Hybrid Assembly: An Optical Mapping Approach.</title>
        <authorList>
            <person name="Kananen K."/>
            <person name="Auerbach J.A."/>
            <person name="Kautto E."/>
            <person name="Blachly J.S."/>
        </authorList>
    </citation>
    <scope>NUCLEOTIDE SEQUENCE [LARGE SCALE GENOMIC DNA]</scope>
    <source>
        <strain evidence="2">B95-8</strain>
        <tissue evidence="2">Cell line</tissue>
    </source>
</reference>
<evidence type="ECO:0008006" key="4">
    <source>
        <dbReference type="Google" id="ProtNLM"/>
    </source>
</evidence>
<sequence length="124" mass="13526">GPRNPRPRRDAPLSLLPSLSLRPPLSPAPPAPFYRPRCPFRLRPPRPAALSPSCLPRPFPRAPSALAPRLALAPQPRAFPASCHRRPRARVPSPCSPPRDPASRSGRPSLHCRGLRREGGQGAR</sequence>
<name>A0ABQ9UA40_SAGOE</name>